<keyword evidence="6" id="KW-1185">Reference proteome</keyword>
<evidence type="ECO:0000256" key="4">
    <source>
        <dbReference type="ARBA" id="ARBA00022729"/>
    </source>
</evidence>
<sequence>CSPLVSSSTRAVLTLNDFSRGGDGGGPSECDGNYHDNSNPVVALSTGWYNHGSRCFKMIRITANNGRSVNAQVVDERDSVNGCDAEHSGQPPCRNNVVDGSQAVWDALGLNTDVGVEDVT</sequence>
<feature type="non-terminal residue" evidence="5">
    <location>
        <position position="1"/>
    </location>
</feature>
<dbReference type="EMBL" id="JASCZI010030525">
    <property type="protein sequence ID" value="MED6123352.1"/>
    <property type="molecule type" value="Genomic_DNA"/>
</dbReference>
<comment type="similarity">
    <text evidence="2">Belongs to the kiwellin family.</text>
</comment>
<evidence type="ECO:0000256" key="2">
    <source>
        <dbReference type="ARBA" id="ARBA00005592"/>
    </source>
</evidence>
<protein>
    <submittedName>
        <fullName evidence="5">Kiwellin</fullName>
    </submittedName>
</protein>
<dbReference type="PANTHER" id="PTHR33191">
    <property type="entry name" value="RIPENING-RELATED PROTEIN 2-RELATED"/>
    <property type="match status" value="1"/>
</dbReference>
<dbReference type="CDD" id="cd22270">
    <property type="entry name" value="DPBB_kiwellin-like"/>
    <property type="match status" value="1"/>
</dbReference>
<dbReference type="InterPro" id="IPR036908">
    <property type="entry name" value="RlpA-like_sf"/>
</dbReference>
<reference evidence="5 6" key="1">
    <citation type="journal article" date="2023" name="Plants (Basel)">
        <title>Bridging the Gap: Combining Genomics and Transcriptomics Approaches to Understand Stylosanthes scabra, an Orphan Legume from the Brazilian Caatinga.</title>
        <authorList>
            <person name="Ferreira-Neto J.R.C."/>
            <person name="da Silva M.D."/>
            <person name="Binneck E."/>
            <person name="de Melo N.F."/>
            <person name="da Silva R.H."/>
            <person name="de Melo A.L.T.M."/>
            <person name="Pandolfi V."/>
            <person name="Bustamante F.O."/>
            <person name="Brasileiro-Vidal A.C."/>
            <person name="Benko-Iseppon A.M."/>
        </authorList>
    </citation>
    <scope>NUCLEOTIDE SEQUENCE [LARGE SCALE GENOMIC DNA]</scope>
    <source>
        <tissue evidence="5">Leaves</tissue>
    </source>
</reference>
<dbReference type="InterPro" id="IPR039271">
    <property type="entry name" value="Kiwellin-like"/>
</dbReference>
<proteinExistence type="inferred from homology"/>
<comment type="caution">
    <text evidence="5">The sequence shown here is derived from an EMBL/GenBank/DDBJ whole genome shotgun (WGS) entry which is preliminary data.</text>
</comment>
<evidence type="ECO:0000313" key="6">
    <source>
        <dbReference type="Proteomes" id="UP001341840"/>
    </source>
</evidence>
<evidence type="ECO:0000256" key="3">
    <source>
        <dbReference type="ARBA" id="ARBA00022525"/>
    </source>
</evidence>
<gene>
    <name evidence="5" type="primary">KWL1_3</name>
    <name evidence="5" type="ORF">PIB30_048407</name>
</gene>
<dbReference type="Gene3D" id="2.40.40.10">
    <property type="entry name" value="RlpA-like domain"/>
    <property type="match status" value="1"/>
</dbReference>
<keyword evidence="4" id="KW-0732">Signal</keyword>
<comment type="subcellular location">
    <subcellularLocation>
        <location evidence="1">Secreted</location>
    </subcellularLocation>
</comment>
<evidence type="ECO:0000313" key="5">
    <source>
        <dbReference type="EMBL" id="MED6123352.1"/>
    </source>
</evidence>
<keyword evidence="3" id="KW-0964">Secreted</keyword>
<dbReference type="Proteomes" id="UP001341840">
    <property type="component" value="Unassembled WGS sequence"/>
</dbReference>
<dbReference type="PANTHER" id="PTHR33191:SF9">
    <property type="entry name" value="RIPENING-RELATED PROTEIN 2-RELATED"/>
    <property type="match status" value="1"/>
</dbReference>
<evidence type="ECO:0000256" key="1">
    <source>
        <dbReference type="ARBA" id="ARBA00004613"/>
    </source>
</evidence>
<dbReference type="Pfam" id="PF24300">
    <property type="entry name" value="KWL1"/>
    <property type="match status" value="1"/>
</dbReference>
<organism evidence="5 6">
    <name type="scientific">Stylosanthes scabra</name>
    <dbReference type="NCBI Taxonomy" id="79078"/>
    <lineage>
        <taxon>Eukaryota</taxon>
        <taxon>Viridiplantae</taxon>
        <taxon>Streptophyta</taxon>
        <taxon>Embryophyta</taxon>
        <taxon>Tracheophyta</taxon>
        <taxon>Spermatophyta</taxon>
        <taxon>Magnoliopsida</taxon>
        <taxon>eudicotyledons</taxon>
        <taxon>Gunneridae</taxon>
        <taxon>Pentapetalae</taxon>
        <taxon>rosids</taxon>
        <taxon>fabids</taxon>
        <taxon>Fabales</taxon>
        <taxon>Fabaceae</taxon>
        <taxon>Papilionoideae</taxon>
        <taxon>50 kb inversion clade</taxon>
        <taxon>dalbergioids sensu lato</taxon>
        <taxon>Dalbergieae</taxon>
        <taxon>Pterocarpus clade</taxon>
        <taxon>Stylosanthes</taxon>
    </lineage>
</organism>
<name>A0ABU6RH22_9FABA</name>
<accession>A0ABU6RH22</accession>
<dbReference type="SUPFAM" id="SSF50685">
    <property type="entry name" value="Barwin-like endoglucanases"/>
    <property type="match status" value="1"/>
</dbReference>